<keyword evidence="7 10" id="KW-0733">Signal recognition particle</keyword>
<dbReference type="InterPro" id="IPR036891">
    <property type="entry name" value="Signal_recog_part_SRP54_M_sf"/>
</dbReference>
<comment type="function">
    <text evidence="10">Involved in targeting and insertion of nascent membrane proteins into the cytoplasmic membrane. Binds to the hydrophobic signal sequence of the ribosome-nascent chain (RNC) as it emerges from the ribosomes. The SRP-RNC complex is then targeted to the cytoplasmic membrane where it interacts with the SRP receptor FtsY.</text>
</comment>
<evidence type="ECO:0000256" key="8">
    <source>
        <dbReference type="ARBA" id="ARBA00023274"/>
    </source>
</evidence>
<dbReference type="InterPro" id="IPR042101">
    <property type="entry name" value="SRP54_N_sf"/>
</dbReference>
<dbReference type="InterPro" id="IPR003593">
    <property type="entry name" value="AAA+_ATPase"/>
</dbReference>
<keyword evidence="3 10" id="KW-0547">Nucleotide-binding</keyword>
<evidence type="ECO:0000256" key="9">
    <source>
        <dbReference type="ARBA" id="ARBA00048027"/>
    </source>
</evidence>
<name>A0A1F5A6N5_9BACT</name>
<evidence type="ECO:0000256" key="3">
    <source>
        <dbReference type="ARBA" id="ARBA00022741"/>
    </source>
</evidence>
<dbReference type="InterPro" id="IPR013822">
    <property type="entry name" value="Signal_recog_particl_SRP54_hlx"/>
</dbReference>
<dbReference type="GO" id="GO:0003924">
    <property type="term" value="F:GTPase activity"/>
    <property type="evidence" value="ECO:0007669"/>
    <property type="project" value="UniProtKB-UniRule"/>
</dbReference>
<dbReference type="GO" id="GO:0048500">
    <property type="term" value="C:signal recognition particle"/>
    <property type="evidence" value="ECO:0007669"/>
    <property type="project" value="UniProtKB-UniRule"/>
</dbReference>
<dbReference type="GO" id="GO:0006614">
    <property type="term" value="P:SRP-dependent cotranslational protein targeting to membrane"/>
    <property type="evidence" value="ECO:0007669"/>
    <property type="project" value="InterPro"/>
</dbReference>
<evidence type="ECO:0000256" key="4">
    <source>
        <dbReference type="ARBA" id="ARBA00022801"/>
    </source>
</evidence>
<keyword evidence="2 10" id="KW-0963">Cytoplasm</keyword>
<dbReference type="Pfam" id="PF00448">
    <property type="entry name" value="SRP54"/>
    <property type="match status" value="1"/>
</dbReference>
<dbReference type="EC" id="3.6.5.4" evidence="10"/>
<dbReference type="CDD" id="cd18539">
    <property type="entry name" value="SRP_G"/>
    <property type="match status" value="1"/>
</dbReference>
<dbReference type="Gene3D" id="3.40.50.300">
    <property type="entry name" value="P-loop containing nucleotide triphosphate hydrolases"/>
    <property type="match status" value="1"/>
</dbReference>
<dbReference type="SUPFAM" id="SSF52540">
    <property type="entry name" value="P-loop containing nucleoside triphosphate hydrolases"/>
    <property type="match status" value="1"/>
</dbReference>
<proteinExistence type="inferred from homology"/>
<dbReference type="InterPro" id="IPR004780">
    <property type="entry name" value="SRP"/>
</dbReference>
<dbReference type="HAMAP" id="MF_00306">
    <property type="entry name" value="SRP54"/>
    <property type="match status" value="1"/>
</dbReference>
<dbReference type="InterPro" id="IPR027417">
    <property type="entry name" value="P-loop_NTPase"/>
</dbReference>
<keyword evidence="8 10" id="KW-0687">Ribonucleoprotein</keyword>
<dbReference type="SUPFAM" id="SSF47446">
    <property type="entry name" value="Signal peptide-binding domain"/>
    <property type="match status" value="1"/>
</dbReference>
<evidence type="ECO:0000256" key="6">
    <source>
        <dbReference type="ARBA" id="ARBA00023134"/>
    </source>
</evidence>
<feature type="binding site" evidence="10">
    <location>
        <begin position="247"/>
        <end position="250"/>
    </location>
    <ligand>
        <name>GTP</name>
        <dbReference type="ChEBI" id="CHEBI:37565"/>
    </ligand>
</feature>
<feature type="domain" description="SRP54-type proteins GTP-binding" evidence="11">
    <location>
        <begin position="268"/>
        <end position="281"/>
    </location>
</feature>
<evidence type="ECO:0000313" key="12">
    <source>
        <dbReference type="EMBL" id="OGD14220.1"/>
    </source>
</evidence>
<dbReference type="EMBL" id="MEYH01000090">
    <property type="protein sequence ID" value="OGD14220.1"/>
    <property type="molecule type" value="Genomic_DNA"/>
</dbReference>
<dbReference type="SMART" id="SM00963">
    <property type="entry name" value="SRP54_N"/>
    <property type="match status" value="1"/>
</dbReference>
<dbReference type="SUPFAM" id="SSF47364">
    <property type="entry name" value="Domain of the SRP/SRP receptor G-proteins"/>
    <property type="match status" value="1"/>
</dbReference>
<dbReference type="SMART" id="SM00962">
    <property type="entry name" value="SRP54"/>
    <property type="match status" value="1"/>
</dbReference>
<evidence type="ECO:0000259" key="11">
    <source>
        <dbReference type="PROSITE" id="PS00300"/>
    </source>
</evidence>
<evidence type="ECO:0000256" key="1">
    <source>
        <dbReference type="ARBA" id="ARBA00005450"/>
    </source>
</evidence>
<evidence type="ECO:0000256" key="7">
    <source>
        <dbReference type="ARBA" id="ARBA00023135"/>
    </source>
</evidence>
<comment type="caution">
    <text evidence="12">The sequence shown here is derived from an EMBL/GenBank/DDBJ whole genome shotgun (WGS) entry which is preliminary data.</text>
</comment>
<dbReference type="SMART" id="SM00382">
    <property type="entry name" value="AAA"/>
    <property type="match status" value="1"/>
</dbReference>
<dbReference type="STRING" id="1797291.A2V47_04720"/>
<organism evidence="12 13">
    <name type="scientific">Candidatus Sediminicultor quintus</name>
    <dbReference type="NCBI Taxonomy" id="1797291"/>
    <lineage>
        <taxon>Bacteria</taxon>
        <taxon>Pseudomonadati</taxon>
        <taxon>Atribacterota</taxon>
        <taxon>Candidatus Phoenicimicrobiia</taxon>
        <taxon>Candidatus Pheonicimicrobiales</taxon>
        <taxon>Candidatus Phoenicimicrobiaceae</taxon>
        <taxon>Candidatus Sediminicultor</taxon>
    </lineage>
</organism>
<dbReference type="NCBIfam" id="TIGR00959">
    <property type="entry name" value="ffh"/>
    <property type="match status" value="1"/>
</dbReference>
<dbReference type="Pfam" id="PF02881">
    <property type="entry name" value="SRP54_N"/>
    <property type="match status" value="1"/>
</dbReference>
<dbReference type="Proteomes" id="UP000177701">
    <property type="component" value="Unassembled WGS sequence"/>
</dbReference>
<gene>
    <name evidence="10" type="primary">ffh</name>
    <name evidence="12" type="ORF">A2V47_04720</name>
</gene>
<keyword evidence="5 10" id="KW-0694">RNA-binding</keyword>
<comment type="subunit">
    <text evidence="10">Part of the signal recognition particle protein translocation system, which is composed of SRP and FtsY.</text>
</comment>
<dbReference type="AlphaFoldDB" id="A0A1F5A6N5"/>
<evidence type="ECO:0000313" key="13">
    <source>
        <dbReference type="Proteomes" id="UP000177701"/>
    </source>
</evidence>
<keyword evidence="4 10" id="KW-0378">Hydrolase</keyword>
<dbReference type="PANTHER" id="PTHR11564:SF5">
    <property type="entry name" value="SIGNAL RECOGNITION PARTICLE SUBUNIT SRP54"/>
    <property type="match status" value="1"/>
</dbReference>
<dbReference type="PROSITE" id="PS00300">
    <property type="entry name" value="SRP54"/>
    <property type="match status" value="1"/>
</dbReference>
<dbReference type="InterPro" id="IPR000897">
    <property type="entry name" value="SRP54_GTPase_dom"/>
</dbReference>
<evidence type="ECO:0000256" key="10">
    <source>
        <dbReference type="HAMAP-Rule" id="MF_00306"/>
    </source>
</evidence>
<evidence type="ECO:0000256" key="2">
    <source>
        <dbReference type="ARBA" id="ARBA00022490"/>
    </source>
</evidence>
<dbReference type="InterPro" id="IPR022941">
    <property type="entry name" value="SRP54"/>
</dbReference>
<accession>A0A1F5A6N5</accession>
<dbReference type="Gene3D" id="1.20.120.140">
    <property type="entry name" value="Signal recognition particle SRP54, nucleotide-binding domain"/>
    <property type="match status" value="1"/>
</dbReference>
<feature type="binding site" evidence="10">
    <location>
        <begin position="189"/>
        <end position="193"/>
    </location>
    <ligand>
        <name>GTP</name>
        <dbReference type="ChEBI" id="CHEBI:37565"/>
    </ligand>
</feature>
<dbReference type="Gene3D" id="1.10.260.30">
    <property type="entry name" value="Signal recognition particle, SRP54 subunit, M-domain"/>
    <property type="match status" value="1"/>
</dbReference>
<comment type="similarity">
    <text evidence="1 10">Belongs to the GTP-binding SRP family. SRP54 subfamily.</text>
</comment>
<dbReference type="Pfam" id="PF02978">
    <property type="entry name" value="SRP_SPB"/>
    <property type="match status" value="1"/>
</dbReference>
<comment type="subcellular location">
    <subcellularLocation>
        <location evidence="10">Cytoplasm</location>
    </subcellularLocation>
    <text evidence="10">The SRP-RNC complex is targeted to the cytoplasmic membrane.</text>
</comment>
<dbReference type="GO" id="GO:0005525">
    <property type="term" value="F:GTP binding"/>
    <property type="evidence" value="ECO:0007669"/>
    <property type="project" value="UniProtKB-UniRule"/>
</dbReference>
<protein>
    <recommendedName>
        <fullName evidence="10">Signal recognition particle protein</fullName>
        <ecNumber evidence="10">3.6.5.4</ecNumber>
    </recommendedName>
    <alternativeName>
        <fullName evidence="10">Fifty-four homolog</fullName>
    </alternativeName>
</protein>
<dbReference type="PANTHER" id="PTHR11564">
    <property type="entry name" value="SIGNAL RECOGNITION PARTICLE 54K PROTEIN SRP54"/>
    <property type="match status" value="1"/>
</dbReference>
<dbReference type="InterPro" id="IPR036225">
    <property type="entry name" value="SRP/SRP_N"/>
</dbReference>
<feature type="binding site" evidence="10">
    <location>
        <begin position="107"/>
        <end position="114"/>
    </location>
    <ligand>
        <name>GTP</name>
        <dbReference type="ChEBI" id="CHEBI:37565"/>
    </ligand>
</feature>
<comment type="catalytic activity">
    <reaction evidence="9 10">
        <text>GTP + H2O = GDP + phosphate + H(+)</text>
        <dbReference type="Rhea" id="RHEA:19669"/>
        <dbReference type="ChEBI" id="CHEBI:15377"/>
        <dbReference type="ChEBI" id="CHEBI:15378"/>
        <dbReference type="ChEBI" id="CHEBI:37565"/>
        <dbReference type="ChEBI" id="CHEBI:43474"/>
        <dbReference type="ChEBI" id="CHEBI:58189"/>
        <dbReference type="EC" id="3.6.5.4"/>
    </reaction>
</comment>
<dbReference type="InterPro" id="IPR004125">
    <property type="entry name" value="Signal_recog_particle_SRP54_M"/>
</dbReference>
<reference evidence="12 13" key="1">
    <citation type="journal article" date="2016" name="Nat. Commun.">
        <title>Thousands of microbial genomes shed light on interconnected biogeochemical processes in an aquifer system.</title>
        <authorList>
            <person name="Anantharaman K."/>
            <person name="Brown C.T."/>
            <person name="Hug L.A."/>
            <person name="Sharon I."/>
            <person name="Castelle C.J."/>
            <person name="Probst A.J."/>
            <person name="Thomas B.C."/>
            <person name="Singh A."/>
            <person name="Wilkins M.J."/>
            <person name="Karaoz U."/>
            <person name="Brodie E.L."/>
            <person name="Williams K.H."/>
            <person name="Hubbard S.S."/>
            <person name="Banfield J.F."/>
        </authorList>
    </citation>
    <scope>NUCLEOTIDE SEQUENCE [LARGE SCALE GENOMIC DNA]</scope>
</reference>
<comment type="domain">
    <text evidence="10">Composed of three domains: the N-terminal N domain, which is responsible for interactions with the ribosome, the central G domain, which binds GTP, and the C-terminal M domain, which binds the RNA and the signal sequence of the RNC.</text>
</comment>
<evidence type="ECO:0000256" key="5">
    <source>
        <dbReference type="ARBA" id="ARBA00022884"/>
    </source>
</evidence>
<dbReference type="GO" id="GO:0008312">
    <property type="term" value="F:7S RNA binding"/>
    <property type="evidence" value="ECO:0007669"/>
    <property type="project" value="InterPro"/>
</dbReference>
<keyword evidence="6 10" id="KW-0342">GTP-binding</keyword>
<sequence length="440" mass="49407">MFASLTDKFQTIFKKIKNKGKLNEYDIKNCLHEIRIALLEADVNYKVVKEFIDSLHDKIQQEKISESLSPTQQIIKIVNGEITLVLGCKQNDLSISPAPPTIIMLVGLQGTGKTTTAVKLANYFRKKGHLPLLIATDTYRPAAIEQLQVLGEKSNLPVFSMGKNESVVNIVKAAIKYSSKKNNDILIIDTAGRLHIDDKLMNELQEINENIPLQEKLLIVDAMAGQDAVNSAKVFCDKIKVSGIILTKLDGDTRGGVAFSLKKVLGIPIKFIGIGEKVDNFEPFYPERMASRILGMGDVLTLIEKVETAYSKDELEKLDKKMKGHNFDLNDFYLQLKKMKNIGSVDQIMDMVPGFNNLKNRIDVAKLGDREGELKKIEAIISSMTVEEKENPSIINGSRRKRISRGSGTQLSDINRLLKQFYQIKEMFKKGPKLKNFSFN</sequence>